<dbReference type="eggNOG" id="ENOG50331H2">
    <property type="taxonomic scope" value="Bacteria"/>
</dbReference>
<dbReference type="RefSeq" id="WP_012641564.1">
    <property type="nucleotide sequence ID" value="NC_011959.1"/>
</dbReference>
<organism evidence="2 3">
    <name type="scientific">Thermomicrobium roseum (strain ATCC 27502 / DSM 5159 / P-2)</name>
    <dbReference type="NCBI Taxonomy" id="309801"/>
    <lineage>
        <taxon>Bacteria</taxon>
        <taxon>Pseudomonadati</taxon>
        <taxon>Thermomicrobiota</taxon>
        <taxon>Thermomicrobia</taxon>
        <taxon>Thermomicrobiales</taxon>
        <taxon>Thermomicrobiaceae</taxon>
        <taxon>Thermomicrobium</taxon>
    </lineage>
</organism>
<name>B9KXG4_THERP</name>
<keyword evidence="3" id="KW-1185">Reference proteome</keyword>
<feature type="region of interest" description="Disordered" evidence="1">
    <location>
        <begin position="1"/>
        <end position="21"/>
    </location>
</feature>
<gene>
    <name evidence="2" type="ordered locus">trd_0151</name>
</gene>
<evidence type="ECO:0000313" key="3">
    <source>
        <dbReference type="Proteomes" id="UP000000447"/>
    </source>
</evidence>
<protein>
    <submittedName>
        <fullName evidence="2">Uncharacterized protein</fullName>
    </submittedName>
</protein>
<dbReference type="AlphaFoldDB" id="B9KXG4"/>
<reference evidence="2 3" key="1">
    <citation type="journal article" date="2009" name="PLoS ONE">
        <title>Complete genome sequence of the aerobic CO-oxidizing thermophile Thermomicrobium roseum.</title>
        <authorList>
            <person name="Wu D."/>
            <person name="Raymond J."/>
            <person name="Wu M."/>
            <person name="Chatterji S."/>
            <person name="Ren Q."/>
            <person name="Graham J.E."/>
            <person name="Bryant D.A."/>
            <person name="Robb F."/>
            <person name="Colman A."/>
            <person name="Tallon L.J."/>
            <person name="Badger J.H."/>
            <person name="Madupu R."/>
            <person name="Ward N.L."/>
            <person name="Eisen J.A."/>
        </authorList>
    </citation>
    <scope>NUCLEOTIDE SEQUENCE [LARGE SCALE GENOMIC DNA]</scope>
    <source>
        <strain evidence="3">ATCC 27502 / DSM 5159 / P-2</strain>
    </source>
</reference>
<dbReference type="OrthoDB" id="5791859at2"/>
<evidence type="ECO:0000313" key="2">
    <source>
        <dbReference type="EMBL" id="ACM06263.1"/>
    </source>
</evidence>
<accession>B9KXG4</accession>
<dbReference type="HOGENOM" id="CLU_1045588_0_0_0"/>
<dbReference type="STRING" id="309801.trd_0151"/>
<sequence>MGQPLRPSHLIKPKTGPEDPELAETLREGLEQVSPDDVLAIARELAGRRQYLAPLVERIAREVERGELRGWEELTRAVTATARQAETLAQQAARAQACAALPLLLREEQPVEQRLDEFLARCSDLDRRLALELATGVLHLRAPARYWLWTRWLWDIEHGTGILPLLASSTRALEGRSVGAQYRQLRPLVAMGTELGRNSGLVAHDLADDPELGPFVTDAFLALAYSVYLYGITNWRLSREFNRLLPPLPQLARRLLGLGRARAVRS</sequence>
<proteinExistence type="predicted"/>
<dbReference type="KEGG" id="tro:trd_0151"/>
<evidence type="ECO:0000256" key="1">
    <source>
        <dbReference type="SAM" id="MobiDB-lite"/>
    </source>
</evidence>
<dbReference type="EMBL" id="CP001275">
    <property type="protein sequence ID" value="ACM06263.1"/>
    <property type="molecule type" value="Genomic_DNA"/>
</dbReference>
<dbReference type="Proteomes" id="UP000000447">
    <property type="component" value="Chromosome"/>
</dbReference>